<organism evidence="1 2">
    <name type="scientific">Peptoclostridium litorale DSM 5388</name>
    <dbReference type="NCBI Taxonomy" id="1121324"/>
    <lineage>
        <taxon>Bacteria</taxon>
        <taxon>Bacillati</taxon>
        <taxon>Bacillota</taxon>
        <taxon>Clostridia</taxon>
        <taxon>Peptostreptococcales</taxon>
        <taxon>Peptoclostridiaceae</taxon>
        <taxon>Peptoclostridium</taxon>
    </lineage>
</organism>
<dbReference type="EMBL" id="JJMM01000010">
    <property type="protein sequence ID" value="KDR95419.1"/>
    <property type="molecule type" value="Genomic_DNA"/>
</dbReference>
<keyword evidence="2" id="KW-1185">Reference proteome</keyword>
<accession>A0A069REB8</accession>
<proteinExistence type="predicted"/>
<dbReference type="AlphaFoldDB" id="A0A069REB8"/>
<dbReference type="Proteomes" id="UP000027946">
    <property type="component" value="Unassembled WGS sequence"/>
</dbReference>
<protein>
    <recommendedName>
        <fullName evidence="3">FeoB-associated Cys-rich membrane protein</fullName>
    </recommendedName>
</protein>
<evidence type="ECO:0000313" key="1">
    <source>
        <dbReference type="EMBL" id="KDR95419.1"/>
    </source>
</evidence>
<gene>
    <name evidence="1" type="ORF">CLIT_10c01460</name>
</gene>
<dbReference type="STRING" id="1121324.CLIT_10c01460"/>
<evidence type="ECO:0008006" key="3">
    <source>
        <dbReference type="Google" id="ProtNLM"/>
    </source>
</evidence>
<name>A0A069REB8_PEPLI</name>
<reference evidence="1 2" key="1">
    <citation type="submission" date="2014-03" db="EMBL/GenBank/DDBJ databases">
        <title>Genome sequence of Clostridium litorale W6, DSM 5388.</title>
        <authorList>
            <person name="Poehlein A."/>
            <person name="Jagirdar A."/>
            <person name="Khonsari B."/>
            <person name="Chibani C.M."/>
            <person name="Gutierrez Gutierrez D.A."/>
            <person name="Davydova E."/>
            <person name="Alghaithi H.S."/>
            <person name="Nair K.P."/>
            <person name="Dhamotharan K."/>
            <person name="Chandran L."/>
            <person name="G W."/>
            <person name="Daniel R."/>
        </authorList>
    </citation>
    <scope>NUCLEOTIDE SEQUENCE [LARGE SCALE GENOMIC DNA]</scope>
    <source>
        <strain evidence="1 2">W6</strain>
    </source>
</reference>
<evidence type="ECO:0000313" key="2">
    <source>
        <dbReference type="Proteomes" id="UP000027946"/>
    </source>
</evidence>
<sequence>MTNIIVGAVILSIIGLSTAKLIIEKRKGVKCIGCPHAGSNNKGSNCSCNIVKFDR</sequence>
<comment type="caution">
    <text evidence="1">The sequence shown here is derived from an EMBL/GenBank/DDBJ whole genome shotgun (WGS) entry which is preliminary data.</text>
</comment>